<dbReference type="PATRIC" id="fig|1348662.3.peg.934"/>
<evidence type="ECO:0000256" key="5">
    <source>
        <dbReference type="ARBA" id="ARBA00022840"/>
    </source>
</evidence>
<proteinExistence type="predicted"/>
<dbReference type="STRING" id="1348662.CARG_04755"/>
<keyword evidence="9" id="KW-1185">Reference proteome</keyword>
<dbReference type="GO" id="GO:0046872">
    <property type="term" value="F:metal ion binding"/>
    <property type="evidence" value="ECO:0007669"/>
    <property type="project" value="UniProtKB-KW"/>
</dbReference>
<keyword evidence="4" id="KW-0833">Ubl conjugation pathway</keyword>
<dbReference type="GO" id="GO:0010498">
    <property type="term" value="P:proteasomal protein catabolic process"/>
    <property type="evidence" value="ECO:0007669"/>
    <property type="project" value="UniProtKB-UniRule"/>
</dbReference>
<reference evidence="8 9" key="1">
    <citation type="journal article" date="2013" name="Genome Announc.">
        <title>Whole-Genome Sequence of the Clinical Strain Corynebacterium argentoratense DSM 44202, Isolated from a Human Throat Specimen.</title>
        <authorList>
            <person name="Bomholt C."/>
            <person name="Glaub A."/>
            <person name="Gravermann K."/>
            <person name="Albersmeier A."/>
            <person name="Brinkrolf K."/>
            <person name="Ruckert C."/>
            <person name="Tauch A."/>
        </authorList>
    </citation>
    <scope>NUCLEOTIDE SEQUENCE [LARGE SCALE GENOMIC DNA]</scope>
    <source>
        <strain evidence="8">DSM 44202</strain>
    </source>
</reference>
<evidence type="ECO:0000313" key="8">
    <source>
        <dbReference type="EMBL" id="AGU15090.1"/>
    </source>
</evidence>
<keyword evidence="2" id="KW-0479">Metal-binding</keyword>
<dbReference type="RefSeq" id="WP_020976242.1">
    <property type="nucleotide sequence ID" value="NC_022198.1"/>
</dbReference>
<dbReference type="EMBL" id="CP006365">
    <property type="protein sequence ID" value="AGU15090.1"/>
    <property type="molecule type" value="Genomic_DNA"/>
</dbReference>
<keyword evidence="5" id="KW-0067">ATP-binding</keyword>
<dbReference type="Proteomes" id="UP000016943">
    <property type="component" value="Chromosome"/>
</dbReference>
<gene>
    <name evidence="8" type="ORF">CARG_04755</name>
</gene>
<evidence type="ECO:0000256" key="3">
    <source>
        <dbReference type="ARBA" id="ARBA00022741"/>
    </source>
</evidence>
<dbReference type="PANTHER" id="PTHR42307:SF3">
    <property type="entry name" value="PUP--PROTEIN LIGASE"/>
    <property type="match status" value="1"/>
</dbReference>
<dbReference type="GO" id="GO:0019941">
    <property type="term" value="P:modification-dependent protein catabolic process"/>
    <property type="evidence" value="ECO:0007669"/>
    <property type="project" value="UniProtKB-UniRule"/>
</dbReference>
<evidence type="ECO:0000256" key="7">
    <source>
        <dbReference type="NCBIfam" id="TIGR03686"/>
    </source>
</evidence>
<dbReference type="GO" id="GO:0070490">
    <property type="term" value="P:protein pupylation"/>
    <property type="evidence" value="ECO:0007669"/>
    <property type="project" value="UniProtKB-UniRule"/>
</dbReference>
<accession>U3GUD8</accession>
<dbReference type="eggNOG" id="COG0638">
    <property type="taxonomic scope" value="Bacteria"/>
</dbReference>
<dbReference type="EC" id="6.3.1.19" evidence="7"/>
<sequence>MHRRIMGVETEYGILHTPADPTSARMGPDEVARTLFRPVVEQHASSNIFALNGARLYLDVGSHPEYATPECDSVAQLLVYDRAGDELFNDLSLEAEQRLHAGGLDGQVLLFRNNVDSVGNSYGCHENYLVSRMHVLKTLGTTLLPFLVTRQLIAGAGMISTPLPGARGEHTYEYLLSQRADHVWDGVSSATTRSRPMINTRDEPHADSHLYRRLHVIVGDSTMAEPTTALKICSTLMVLEMLESGWSPRNFELDNGAIKDIARNPRLGLEVQRYYYDAARAFFNDNAQGVQVASREHQTHSPEPLYAYCLDLWGRTLDAIDSGDYSTIDTEIDWVIKLSVIRAYQNKLGLHPEDFTHPQLKQIDLRYHDIRPGRGLARVLESKGRIRRLTDPHEVDRAKTYGPITTRAHLRSRFLHAAVEYDAAVGVEWMRLKVTRPEPKGIELGDPFANDNADVDALIDYMRAPESHG</sequence>
<dbReference type="KEGG" id="caz:CARG_04755"/>
<evidence type="ECO:0000313" key="9">
    <source>
        <dbReference type="Proteomes" id="UP000016943"/>
    </source>
</evidence>
<organism evidence="8 9">
    <name type="scientific">Corynebacterium argentoratense DSM 44202</name>
    <dbReference type="NCBI Taxonomy" id="1348662"/>
    <lineage>
        <taxon>Bacteria</taxon>
        <taxon>Bacillati</taxon>
        <taxon>Actinomycetota</taxon>
        <taxon>Actinomycetes</taxon>
        <taxon>Mycobacteriales</taxon>
        <taxon>Corynebacteriaceae</taxon>
        <taxon>Corynebacterium</taxon>
    </lineage>
</organism>
<evidence type="ECO:0000256" key="4">
    <source>
        <dbReference type="ARBA" id="ARBA00022786"/>
    </source>
</evidence>
<evidence type="ECO:0000256" key="1">
    <source>
        <dbReference type="ARBA" id="ARBA00022598"/>
    </source>
</evidence>
<keyword evidence="1" id="KW-0436">Ligase</keyword>
<keyword evidence="6" id="KW-0460">Magnesium</keyword>
<dbReference type="HOGENOM" id="CLU_040524_0_1_11"/>
<dbReference type="GO" id="GO:0016879">
    <property type="term" value="F:ligase activity, forming carbon-nitrogen bonds"/>
    <property type="evidence" value="ECO:0007669"/>
    <property type="project" value="UniProtKB-UniRule"/>
</dbReference>
<dbReference type="AlphaFoldDB" id="U3GUD8"/>
<dbReference type="InterPro" id="IPR022279">
    <property type="entry name" value="Pup_ligase"/>
</dbReference>
<dbReference type="NCBIfam" id="TIGR03686">
    <property type="entry name" value="pupylate_PafA"/>
    <property type="match status" value="1"/>
</dbReference>
<dbReference type="GO" id="GO:0005524">
    <property type="term" value="F:ATP binding"/>
    <property type="evidence" value="ECO:0007669"/>
    <property type="project" value="UniProtKB-KW"/>
</dbReference>
<dbReference type="OrthoDB" id="9760627at2"/>
<keyword evidence="3" id="KW-0547">Nucleotide-binding</keyword>
<dbReference type="PANTHER" id="PTHR42307">
    <property type="entry name" value="PUP DEAMIDASE/DEPUPYLASE"/>
    <property type="match status" value="1"/>
</dbReference>
<dbReference type="GeneID" id="78249738"/>
<dbReference type="Pfam" id="PF03136">
    <property type="entry name" value="Pup_ligase"/>
    <property type="match status" value="1"/>
</dbReference>
<evidence type="ECO:0000256" key="2">
    <source>
        <dbReference type="ARBA" id="ARBA00022723"/>
    </source>
</evidence>
<protein>
    <recommendedName>
        <fullName evidence="7">Pup--protein ligase</fullName>
        <ecNumber evidence="7">6.3.1.19</ecNumber>
    </recommendedName>
</protein>
<evidence type="ECO:0000256" key="6">
    <source>
        <dbReference type="ARBA" id="ARBA00022842"/>
    </source>
</evidence>
<dbReference type="InterPro" id="IPR004347">
    <property type="entry name" value="Pup_ligase/deamidase"/>
</dbReference>
<name>U3GUD8_9CORY</name>